<dbReference type="AlphaFoldDB" id="A0A507FLQ0"/>
<dbReference type="InterPro" id="IPR043519">
    <property type="entry name" value="NT_sf"/>
</dbReference>
<dbReference type="SUPFAM" id="SSF81891">
    <property type="entry name" value="Poly A polymerase C-terminal region-like"/>
    <property type="match status" value="2"/>
</dbReference>
<reference evidence="7 8" key="1">
    <citation type="journal article" date="2019" name="Sci. Rep.">
        <title>Comparative genomics of chytrid fungi reveal insights into the obligate biotrophic and pathogenic lifestyle of Synchytrium endobioticum.</title>
        <authorList>
            <person name="van de Vossenberg B.T.L.H."/>
            <person name="Warris S."/>
            <person name="Nguyen H.D.T."/>
            <person name="van Gent-Pelzer M.P.E."/>
            <person name="Joly D.L."/>
            <person name="van de Geest H.C."/>
            <person name="Bonants P.J.M."/>
            <person name="Smith D.S."/>
            <person name="Levesque C.A."/>
            <person name="van der Lee T.A.J."/>
        </authorList>
    </citation>
    <scope>NUCLEOTIDE SEQUENCE [LARGE SCALE GENOMIC DNA]</scope>
    <source>
        <strain evidence="7 8">CBS 675.73</strain>
    </source>
</reference>
<proteinExistence type="inferred from homology"/>
<dbReference type="GO" id="GO:0052929">
    <property type="term" value="F:ATP:3'-cytidine-cytidine-tRNA adenylyltransferase activity"/>
    <property type="evidence" value="ECO:0007669"/>
    <property type="project" value="TreeGrafter"/>
</dbReference>
<evidence type="ECO:0000256" key="1">
    <source>
        <dbReference type="ARBA" id="ARBA00007265"/>
    </source>
</evidence>
<evidence type="ECO:0000256" key="2">
    <source>
        <dbReference type="ARBA" id="ARBA00022679"/>
    </source>
</evidence>
<accession>A0A507FLQ0</accession>
<dbReference type="SUPFAM" id="SSF81301">
    <property type="entry name" value="Nucleotidyltransferase"/>
    <property type="match status" value="1"/>
</dbReference>
<dbReference type="PANTHER" id="PTHR13734">
    <property type="entry name" value="TRNA-NUCLEOTIDYLTRANSFERASE"/>
    <property type="match status" value="1"/>
</dbReference>
<evidence type="ECO:0000313" key="8">
    <source>
        <dbReference type="Proteomes" id="UP000320333"/>
    </source>
</evidence>
<dbReference type="Gene3D" id="1.10.3090.10">
    <property type="entry name" value="cca-adding enzyme, domain 2"/>
    <property type="match status" value="1"/>
</dbReference>
<evidence type="ECO:0000313" key="7">
    <source>
        <dbReference type="EMBL" id="TPX76256.1"/>
    </source>
</evidence>
<dbReference type="EMBL" id="QEAP01000052">
    <property type="protein sequence ID" value="TPX76256.1"/>
    <property type="molecule type" value="Genomic_DNA"/>
</dbReference>
<dbReference type="STRING" id="246404.A0A507FLQ0"/>
<evidence type="ECO:0000256" key="4">
    <source>
        <dbReference type="RuleBase" id="RU003953"/>
    </source>
</evidence>
<evidence type="ECO:0000259" key="6">
    <source>
        <dbReference type="Pfam" id="PF01743"/>
    </source>
</evidence>
<sequence length="654" mass="71461">MNHRMPPTLATVITLNESEKLICDLLIEVANFLNTSNPNKVPITLRIAGGWVRDKASQSLLGLESHDLDIALDSIMGYEFAQAVNEYIQIYRDPQSQPDPAVNGSSENLSGTSKKKSSILGSIAKIDSNPEKSKHLETATVKVFGQMIDFVNLRTETYKEDSRIPQMEFGTPLQDALRRDITINALFYNLHTCKVEDHTSLGLSDLANGHVRTPLPPLQTFLDDPLRILRVIRFASRFGFTIEPDILEACRGSESVRAALGSKISRERIGVEVDKMLRGGGGIAAAEAIGGSAAVLSGSVAPRHISDVERAVRLIYEFDIAEDVLVEAPVELRYLGSLPVGSAVLPPAPGIEAEATVLDAAVLQPPPDLSTGLRVAEVLTFLLGKEGEGEGVGGLEGMKTLSPPEKSGVALPLGVEEVRLLYLSAMASPFMGRAFLEKKKNVMPAAKYVIMNSLKLSAIDADWVVAILTFVPQIQHMVNQIYREHDIRTNGGVHQMDLSSTSLSSRKTLGLFIRELGVRSIYTGCRPLGGKYTLAVFMAMAIEISGAWNRFSKMQPFPAEERMITESAVTQEVVNKYQVFWKAVVEEHGVDAAWQLKPIMNGGEVAKLHGIRAGPVVGRLLQMMVEYQLEHPEASKSDVTEWMRGIDVGQISVQ</sequence>
<dbReference type="Gene3D" id="3.30.460.10">
    <property type="entry name" value="Beta Polymerase, domain 2"/>
    <property type="match status" value="1"/>
</dbReference>
<dbReference type="OrthoDB" id="445712at2759"/>
<evidence type="ECO:0000256" key="5">
    <source>
        <dbReference type="SAM" id="MobiDB-lite"/>
    </source>
</evidence>
<dbReference type="GO" id="GO:0052927">
    <property type="term" value="F:CC tRNA cytidylyltransferase activity"/>
    <property type="evidence" value="ECO:0007669"/>
    <property type="project" value="TreeGrafter"/>
</dbReference>
<dbReference type="CDD" id="cd05398">
    <property type="entry name" value="NT_ClassII-CCAase"/>
    <property type="match status" value="1"/>
</dbReference>
<organism evidence="7 8">
    <name type="scientific">Chytriomyces confervae</name>
    <dbReference type="NCBI Taxonomy" id="246404"/>
    <lineage>
        <taxon>Eukaryota</taxon>
        <taxon>Fungi</taxon>
        <taxon>Fungi incertae sedis</taxon>
        <taxon>Chytridiomycota</taxon>
        <taxon>Chytridiomycota incertae sedis</taxon>
        <taxon>Chytridiomycetes</taxon>
        <taxon>Chytridiales</taxon>
        <taxon>Chytriomycetaceae</taxon>
        <taxon>Chytriomyces</taxon>
    </lineage>
</organism>
<evidence type="ECO:0000256" key="3">
    <source>
        <dbReference type="ARBA" id="ARBA00022884"/>
    </source>
</evidence>
<dbReference type="FunFam" id="3.30.460.10:FF:000019">
    <property type="entry name" value="tRNA nucleotidyltransferase cca2"/>
    <property type="match status" value="1"/>
</dbReference>
<feature type="compositionally biased region" description="Polar residues" evidence="5">
    <location>
        <begin position="95"/>
        <end position="112"/>
    </location>
</feature>
<feature type="domain" description="Poly A polymerase head" evidence="6">
    <location>
        <begin position="122"/>
        <end position="212"/>
    </location>
</feature>
<dbReference type="PANTHER" id="PTHR13734:SF5">
    <property type="entry name" value="CCA TRNA NUCLEOTIDYLTRANSFERASE, MITOCHONDRIAL"/>
    <property type="match status" value="1"/>
</dbReference>
<dbReference type="GO" id="GO:0005739">
    <property type="term" value="C:mitochondrion"/>
    <property type="evidence" value="ECO:0007669"/>
    <property type="project" value="UniProtKB-ARBA"/>
</dbReference>
<keyword evidence="2 4" id="KW-0808">Transferase</keyword>
<dbReference type="Pfam" id="PF01743">
    <property type="entry name" value="PolyA_pol"/>
    <property type="match status" value="1"/>
</dbReference>
<protein>
    <recommendedName>
        <fullName evidence="6">Poly A polymerase head domain-containing protein</fullName>
    </recommendedName>
</protein>
<dbReference type="GO" id="GO:0003723">
    <property type="term" value="F:RNA binding"/>
    <property type="evidence" value="ECO:0007669"/>
    <property type="project" value="UniProtKB-KW"/>
</dbReference>
<comment type="caution">
    <text evidence="7">The sequence shown here is derived from an EMBL/GenBank/DDBJ whole genome shotgun (WGS) entry which is preliminary data.</text>
</comment>
<keyword evidence="3 4" id="KW-0694">RNA-binding</keyword>
<comment type="similarity">
    <text evidence="1 4">Belongs to the tRNA nucleotidyltransferase/poly(A) polymerase family.</text>
</comment>
<name>A0A507FLQ0_9FUNG</name>
<dbReference type="GO" id="GO:0001680">
    <property type="term" value="P:tRNA 3'-terminal CCA addition"/>
    <property type="evidence" value="ECO:0007669"/>
    <property type="project" value="UniProtKB-ARBA"/>
</dbReference>
<feature type="region of interest" description="Disordered" evidence="5">
    <location>
        <begin position="95"/>
        <end position="114"/>
    </location>
</feature>
<dbReference type="Proteomes" id="UP000320333">
    <property type="component" value="Unassembled WGS sequence"/>
</dbReference>
<dbReference type="InterPro" id="IPR002646">
    <property type="entry name" value="PolA_pol_head_dom"/>
</dbReference>
<gene>
    <name evidence="7" type="ORF">CcCBS67573_g02461</name>
</gene>
<keyword evidence="8" id="KW-1185">Reference proteome</keyword>